<sequence>MTSSNVALFVVAVLLFGTVVNSQSVYQQTYGQGVYSQYPRSPVSIWIIPIVLVVLVVVLIPSLVGSSWIMVDKMKTRPPTPSTTIPTTSTTTMTTPSTPDGSG</sequence>
<evidence type="ECO:0000256" key="2">
    <source>
        <dbReference type="SAM" id="Phobius"/>
    </source>
</evidence>
<evidence type="ECO:0000256" key="1">
    <source>
        <dbReference type="SAM" id="MobiDB-lite"/>
    </source>
</evidence>
<feature type="region of interest" description="Disordered" evidence="1">
    <location>
        <begin position="77"/>
        <end position="103"/>
    </location>
</feature>
<feature type="signal peptide" evidence="3">
    <location>
        <begin position="1"/>
        <end position="22"/>
    </location>
</feature>
<organism evidence="4 5">
    <name type="scientific">Magallana gigas</name>
    <name type="common">Pacific oyster</name>
    <name type="synonym">Crassostrea gigas</name>
    <dbReference type="NCBI Taxonomy" id="29159"/>
    <lineage>
        <taxon>Eukaryota</taxon>
        <taxon>Metazoa</taxon>
        <taxon>Spiralia</taxon>
        <taxon>Lophotrochozoa</taxon>
        <taxon>Mollusca</taxon>
        <taxon>Bivalvia</taxon>
        <taxon>Autobranchia</taxon>
        <taxon>Pteriomorphia</taxon>
        <taxon>Ostreida</taxon>
        <taxon>Ostreoidea</taxon>
        <taxon>Ostreidae</taxon>
        <taxon>Magallana</taxon>
    </lineage>
</organism>
<protein>
    <submittedName>
        <fullName evidence="4">Uncharacterized protein</fullName>
    </submittedName>
</protein>
<evidence type="ECO:0000256" key="3">
    <source>
        <dbReference type="SAM" id="SignalP"/>
    </source>
</evidence>
<proteinExistence type="predicted"/>
<accession>A0A8W8KJU9</accession>
<keyword evidence="3" id="KW-0732">Signal</keyword>
<evidence type="ECO:0000313" key="5">
    <source>
        <dbReference type="Proteomes" id="UP000005408"/>
    </source>
</evidence>
<keyword evidence="2" id="KW-1133">Transmembrane helix</keyword>
<dbReference type="AlphaFoldDB" id="A0A8W8KJU9"/>
<feature type="chain" id="PRO_5036456522" evidence="3">
    <location>
        <begin position="23"/>
        <end position="103"/>
    </location>
</feature>
<feature type="compositionally biased region" description="Low complexity" evidence="1">
    <location>
        <begin position="82"/>
        <end position="103"/>
    </location>
</feature>
<keyword evidence="2" id="KW-0812">Transmembrane</keyword>
<feature type="transmembrane region" description="Helical" evidence="2">
    <location>
        <begin position="46"/>
        <end position="71"/>
    </location>
</feature>
<keyword evidence="2" id="KW-0472">Membrane</keyword>
<name>A0A8W8KJU9_MAGGI</name>
<keyword evidence="5" id="KW-1185">Reference proteome</keyword>
<dbReference type="Proteomes" id="UP000005408">
    <property type="component" value="Unassembled WGS sequence"/>
</dbReference>
<reference evidence="4" key="1">
    <citation type="submission" date="2022-08" db="UniProtKB">
        <authorList>
            <consortium name="EnsemblMetazoa"/>
        </authorList>
    </citation>
    <scope>IDENTIFICATION</scope>
    <source>
        <strain evidence="4">05x7-T-G4-1.051#20</strain>
    </source>
</reference>
<evidence type="ECO:0000313" key="4">
    <source>
        <dbReference type="EnsemblMetazoa" id="G24212.1:cds"/>
    </source>
</evidence>
<dbReference type="EnsemblMetazoa" id="G24212.1">
    <property type="protein sequence ID" value="G24212.1:cds"/>
    <property type="gene ID" value="G24212"/>
</dbReference>